<gene>
    <name evidence="1" type="ORF">FA13DRAFT_1723586</name>
</gene>
<evidence type="ECO:0000313" key="1">
    <source>
        <dbReference type="EMBL" id="TEB39395.1"/>
    </source>
</evidence>
<dbReference type="AlphaFoldDB" id="A0A4Y7TZ07"/>
<reference evidence="1 2" key="1">
    <citation type="journal article" date="2019" name="Nat. Ecol. Evol.">
        <title>Megaphylogeny resolves global patterns of mushroom evolution.</title>
        <authorList>
            <person name="Varga T."/>
            <person name="Krizsan K."/>
            <person name="Foldi C."/>
            <person name="Dima B."/>
            <person name="Sanchez-Garcia M."/>
            <person name="Sanchez-Ramirez S."/>
            <person name="Szollosi G.J."/>
            <person name="Szarkandi J.G."/>
            <person name="Papp V."/>
            <person name="Albert L."/>
            <person name="Andreopoulos W."/>
            <person name="Angelini C."/>
            <person name="Antonin V."/>
            <person name="Barry K.W."/>
            <person name="Bougher N.L."/>
            <person name="Buchanan P."/>
            <person name="Buyck B."/>
            <person name="Bense V."/>
            <person name="Catcheside P."/>
            <person name="Chovatia M."/>
            <person name="Cooper J."/>
            <person name="Damon W."/>
            <person name="Desjardin D."/>
            <person name="Finy P."/>
            <person name="Geml J."/>
            <person name="Haridas S."/>
            <person name="Hughes K."/>
            <person name="Justo A."/>
            <person name="Karasinski D."/>
            <person name="Kautmanova I."/>
            <person name="Kiss B."/>
            <person name="Kocsube S."/>
            <person name="Kotiranta H."/>
            <person name="LaButti K.M."/>
            <person name="Lechner B.E."/>
            <person name="Liimatainen K."/>
            <person name="Lipzen A."/>
            <person name="Lukacs Z."/>
            <person name="Mihaltcheva S."/>
            <person name="Morgado L.N."/>
            <person name="Niskanen T."/>
            <person name="Noordeloos M.E."/>
            <person name="Ohm R.A."/>
            <person name="Ortiz-Santana B."/>
            <person name="Ovrebo C."/>
            <person name="Racz N."/>
            <person name="Riley R."/>
            <person name="Savchenko A."/>
            <person name="Shiryaev A."/>
            <person name="Soop K."/>
            <person name="Spirin V."/>
            <person name="Szebenyi C."/>
            <person name="Tomsovsky M."/>
            <person name="Tulloss R.E."/>
            <person name="Uehling J."/>
            <person name="Grigoriev I.V."/>
            <person name="Vagvolgyi C."/>
            <person name="Papp T."/>
            <person name="Martin F.M."/>
            <person name="Miettinen O."/>
            <person name="Hibbett D.S."/>
            <person name="Nagy L.G."/>
        </authorList>
    </citation>
    <scope>NUCLEOTIDE SEQUENCE [LARGE SCALE GENOMIC DNA]</scope>
    <source>
        <strain evidence="1 2">FP101781</strain>
    </source>
</reference>
<comment type="caution">
    <text evidence="1">The sequence shown here is derived from an EMBL/GenBank/DDBJ whole genome shotgun (WGS) entry which is preliminary data.</text>
</comment>
<sequence length="69" mass="7730">MGMAGAHREACGDTSFQSDVVVDSTEHQCLVMEALSTLLCQVLPQVPRRSPLEYHHARVERGEWNYAQS</sequence>
<evidence type="ECO:0000313" key="2">
    <source>
        <dbReference type="Proteomes" id="UP000298030"/>
    </source>
</evidence>
<name>A0A4Y7TZ07_COPMI</name>
<organism evidence="1 2">
    <name type="scientific">Coprinellus micaceus</name>
    <name type="common">Glistening ink-cap mushroom</name>
    <name type="synonym">Coprinus micaceus</name>
    <dbReference type="NCBI Taxonomy" id="71717"/>
    <lineage>
        <taxon>Eukaryota</taxon>
        <taxon>Fungi</taxon>
        <taxon>Dikarya</taxon>
        <taxon>Basidiomycota</taxon>
        <taxon>Agaricomycotina</taxon>
        <taxon>Agaricomycetes</taxon>
        <taxon>Agaricomycetidae</taxon>
        <taxon>Agaricales</taxon>
        <taxon>Agaricineae</taxon>
        <taxon>Psathyrellaceae</taxon>
        <taxon>Coprinellus</taxon>
    </lineage>
</organism>
<accession>A0A4Y7TZ07</accession>
<protein>
    <submittedName>
        <fullName evidence="1">Uncharacterized protein</fullName>
    </submittedName>
</protein>
<proteinExistence type="predicted"/>
<keyword evidence="2" id="KW-1185">Reference proteome</keyword>
<dbReference type="EMBL" id="QPFP01000001">
    <property type="protein sequence ID" value="TEB39395.1"/>
    <property type="molecule type" value="Genomic_DNA"/>
</dbReference>
<dbReference type="Proteomes" id="UP000298030">
    <property type="component" value="Unassembled WGS sequence"/>
</dbReference>